<dbReference type="Pfam" id="PF02585">
    <property type="entry name" value="PIG-L"/>
    <property type="match status" value="1"/>
</dbReference>
<organism evidence="1 2">
    <name type="scientific">Candidatus Scalindua brodae</name>
    <dbReference type="NCBI Taxonomy" id="237368"/>
    <lineage>
        <taxon>Bacteria</taxon>
        <taxon>Pseudomonadati</taxon>
        <taxon>Planctomycetota</taxon>
        <taxon>Candidatus Brocadiia</taxon>
        <taxon>Candidatus Brocadiales</taxon>
        <taxon>Candidatus Scalinduaceae</taxon>
        <taxon>Candidatus Scalindua</taxon>
    </lineage>
</organism>
<protein>
    <recommendedName>
        <fullName evidence="3">Bacillithiol biosynthesis deacetylase BshB1</fullName>
    </recommendedName>
</protein>
<reference evidence="1 2" key="1">
    <citation type="submission" date="2014-10" db="EMBL/GenBank/DDBJ databases">
        <title>Draft genome of anammox bacterium scalindua brodae, obtained using differential coverage binning of sequence data from two enrichment reactors.</title>
        <authorList>
            <person name="Speth D.R."/>
            <person name="Russ L."/>
            <person name="Kartal B."/>
            <person name="Op den Camp H.J."/>
            <person name="Dutilh B.E."/>
            <person name="Jetten M.S."/>
        </authorList>
    </citation>
    <scope>NUCLEOTIDE SEQUENCE [LARGE SCALE GENOMIC DNA]</scope>
    <source>
        <strain evidence="1">RU1</strain>
    </source>
</reference>
<dbReference type="eggNOG" id="COG2120">
    <property type="taxonomic scope" value="Bacteria"/>
</dbReference>
<dbReference type="EMBL" id="JRYO01000152">
    <property type="protein sequence ID" value="KHE92108.1"/>
    <property type="molecule type" value="Genomic_DNA"/>
</dbReference>
<name>A0A0B0ELU9_9BACT</name>
<accession>A0A0B0ELU9</accession>
<proteinExistence type="predicted"/>
<dbReference type="GO" id="GO:0071793">
    <property type="term" value="P:bacillithiol biosynthetic process"/>
    <property type="evidence" value="ECO:0007669"/>
    <property type="project" value="InterPro"/>
</dbReference>
<dbReference type="InterPro" id="IPR003737">
    <property type="entry name" value="GlcNAc_PI_deacetylase-related"/>
</dbReference>
<evidence type="ECO:0008006" key="3">
    <source>
        <dbReference type="Google" id="ProtNLM"/>
    </source>
</evidence>
<evidence type="ECO:0000313" key="1">
    <source>
        <dbReference type="EMBL" id="KHE92108.1"/>
    </source>
</evidence>
<dbReference type="Gene3D" id="3.40.50.10320">
    <property type="entry name" value="LmbE-like"/>
    <property type="match status" value="1"/>
</dbReference>
<dbReference type="PANTHER" id="PTHR12993">
    <property type="entry name" value="N-ACETYLGLUCOSAMINYL-PHOSPHATIDYLINOSITOL DE-N-ACETYLASE-RELATED"/>
    <property type="match status" value="1"/>
</dbReference>
<comment type="caution">
    <text evidence="1">The sequence shown here is derived from an EMBL/GenBank/DDBJ whole genome shotgun (WGS) entry which is preliminary data.</text>
</comment>
<dbReference type="InterPro" id="IPR023842">
    <property type="entry name" value="Bacillithiol_biosynth_BshB1"/>
</dbReference>
<dbReference type="GO" id="GO:0016811">
    <property type="term" value="F:hydrolase activity, acting on carbon-nitrogen (but not peptide) bonds, in linear amides"/>
    <property type="evidence" value="ECO:0007669"/>
    <property type="project" value="TreeGrafter"/>
</dbReference>
<dbReference type="SUPFAM" id="SSF102588">
    <property type="entry name" value="LmbE-like"/>
    <property type="match status" value="1"/>
</dbReference>
<dbReference type="AlphaFoldDB" id="A0A0B0ELU9"/>
<evidence type="ECO:0000313" key="2">
    <source>
        <dbReference type="Proteomes" id="UP000030652"/>
    </source>
</evidence>
<dbReference type="GO" id="GO:0019213">
    <property type="term" value="F:deacetylase activity"/>
    <property type="evidence" value="ECO:0007669"/>
    <property type="project" value="InterPro"/>
</dbReference>
<gene>
    <name evidence="1" type="ORF">SCABRO_02159</name>
</gene>
<dbReference type="NCBIfam" id="TIGR04001">
    <property type="entry name" value="thiol_BshB1"/>
    <property type="match status" value="1"/>
</dbReference>
<sequence>MPNSKKTILAVSPHPDDVEAGMGGSIIKFLKLGYEVHVVDLTNGEPTPHGTPEIRREECNRATALLGVSGRTNLDLPNRYLFDNKKSRNKLAEVIRRVRPHIMFLPYWEDAHPDHIQATQIGEAARFYAKLTKTDLAGEPWYPGRILYYLWSHQRVHISPAFIIDISDEFESKIEAARSYKSQYAYNEERWQIVNGTMHSCGQYFGSLIGTRYGEPFASREKIGLRDIRDIL</sequence>
<dbReference type="InterPro" id="IPR024078">
    <property type="entry name" value="LmbE-like_dom_sf"/>
</dbReference>
<dbReference type="PANTHER" id="PTHR12993:SF30">
    <property type="entry name" value="N-ACETYL-ALPHA-D-GLUCOSAMINYL L-MALATE DEACETYLASE 1"/>
    <property type="match status" value="1"/>
</dbReference>
<dbReference type="Proteomes" id="UP000030652">
    <property type="component" value="Unassembled WGS sequence"/>
</dbReference>